<protein>
    <submittedName>
        <fullName evidence="1">Uncharacterized protein</fullName>
    </submittedName>
</protein>
<evidence type="ECO:0000313" key="1">
    <source>
        <dbReference type="EMBL" id="TKR83177.1"/>
    </source>
</evidence>
<name>A0A4U5NJ01_STECR</name>
<sequence length="73" mass="8246">MERSRYLLDRSFVTSELEMTPLRSYLARSLCALARQSGVISRSLLANDRSVSLTNSVKPRPVVCSTIIPNDRF</sequence>
<dbReference type="AlphaFoldDB" id="A0A4U5NJ01"/>
<reference evidence="1 2" key="1">
    <citation type="journal article" date="2015" name="Genome Biol.">
        <title>Comparative genomics of Steinernema reveals deeply conserved gene regulatory networks.</title>
        <authorList>
            <person name="Dillman A.R."/>
            <person name="Macchietto M."/>
            <person name="Porter C.F."/>
            <person name="Rogers A."/>
            <person name="Williams B."/>
            <person name="Antoshechkin I."/>
            <person name="Lee M.M."/>
            <person name="Goodwin Z."/>
            <person name="Lu X."/>
            <person name="Lewis E.E."/>
            <person name="Goodrich-Blair H."/>
            <person name="Stock S.P."/>
            <person name="Adams B.J."/>
            <person name="Sternberg P.W."/>
            <person name="Mortazavi A."/>
        </authorList>
    </citation>
    <scope>NUCLEOTIDE SEQUENCE [LARGE SCALE GENOMIC DNA]</scope>
    <source>
        <strain evidence="1 2">ALL</strain>
    </source>
</reference>
<proteinExistence type="predicted"/>
<accession>A0A4U5NJ01</accession>
<organism evidence="1 2">
    <name type="scientific">Steinernema carpocapsae</name>
    <name type="common">Entomopathogenic nematode</name>
    <dbReference type="NCBI Taxonomy" id="34508"/>
    <lineage>
        <taxon>Eukaryota</taxon>
        <taxon>Metazoa</taxon>
        <taxon>Ecdysozoa</taxon>
        <taxon>Nematoda</taxon>
        <taxon>Chromadorea</taxon>
        <taxon>Rhabditida</taxon>
        <taxon>Tylenchina</taxon>
        <taxon>Panagrolaimomorpha</taxon>
        <taxon>Strongyloidoidea</taxon>
        <taxon>Steinernematidae</taxon>
        <taxon>Steinernema</taxon>
    </lineage>
</organism>
<reference evidence="1 2" key="2">
    <citation type="journal article" date="2019" name="G3 (Bethesda)">
        <title>Hybrid Assembly of the Genome of the Entomopathogenic Nematode Steinernema carpocapsae Identifies the X-Chromosome.</title>
        <authorList>
            <person name="Serra L."/>
            <person name="Macchietto M."/>
            <person name="Macias-Munoz A."/>
            <person name="McGill C.J."/>
            <person name="Rodriguez I.M."/>
            <person name="Rodriguez B."/>
            <person name="Murad R."/>
            <person name="Mortazavi A."/>
        </authorList>
    </citation>
    <scope>NUCLEOTIDE SEQUENCE [LARGE SCALE GENOMIC DNA]</scope>
    <source>
        <strain evidence="1 2">ALL</strain>
    </source>
</reference>
<gene>
    <name evidence="1" type="ORF">L596_016807</name>
</gene>
<dbReference type="Proteomes" id="UP000298663">
    <property type="component" value="Unassembled WGS sequence"/>
</dbReference>
<keyword evidence="2" id="KW-1185">Reference proteome</keyword>
<evidence type="ECO:0000313" key="2">
    <source>
        <dbReference type="Proteomes" id="UP000298663"/>
    </source>
</evidence>
<comment type="caution">
    <text evidence="1">The sequence shown here is derived from an EMBL/GenBank/DDBJ whole genome shotgun (WGS) entry which is preliminary data.</text>
</comment>
<dbReference type="EMBL" id="AZBU02000004">
    <property type="protein sequence ID" value="TKR83177.1"/>
    <property type="molecule type" value="Genomic_DNA"/>
</dbReference>